<dbReference type="Gramene" id="TraesROB_scaffold_045116_01G000300.1">
    <property type="protein sequence ID" value="TraesROB_scaffold_045116_01G000300.1"/>
    <property type="gene ID" value="TraesROB_scaffold_045116_01G000300"/>
</dbReference>
<organism evidence="2">
    <name type="scientific">Triticum aestivum</name>
    <name type="common">Wheat</name>
    <dbReference type="NCBI Taxonomy" id="4565"/>
    <lineage>
        <taxon>Eukaryota</taxon>
        <taxon>Viridiplantae</taxon>
        <taxon>Streptophyta</taxon>
        <taxon>Embryophyta</taxon>
        <taxon>Tracheophyta</taxon>
        <taxon>Spermatophyta</taxon>
        <taxon>Magnoliopsida</taxon>
        <taxon>Liliopsida</taxon>
        <taxon>Poales</taxon>
        <taxon>Poaceae</taxon>
        <taxon>BOP clade</taxon>
        <taxon>Pooideae</taxon>
        <taxon>Triticodae</taxon>
        <taxon>Triticeae</taxon>
        <taxon>Triticinae</taxon>
        <taxon>Triticum</taxon>
    </lineage>
</organism>
<dbReference type="Gramene" id="TraesLDM3A03G01369700.1">
    <property type="protein sequence ID" value="TraesLDM3A03G01369700.1"/>
    <property type="gene ID" value="TraesLDM3A03G01369700"/>
</dbReference>
<dbReference type="SMR" id="A0A3B6EDK4"/>
<dbReference type="Gramene" id="TraesCAD_scaffold_048227_01G000300.1">
    <property type="protein sequence ID" value="TraesCAD_scaffold_048227_01G000300.1"/>
    <property type="gene ID" value="TraesCAD_scaffold_048227_01G000300"/>
</dbReference>
<reference evidence="2" key="2">
    <citation type="submission" date="2018-10" db="UniProtKB">
        <authorList>
            <consortium name="EnsemblPlants"/>
        </authorList>
    </citation>
    <scope>IDENTIFICATION</scope>
</reference>
<reference evidence="2" key="1">
    <citation type="submission" date="2018-08" db="EMBL/GenBank/DDBJ databases">
        <authorList>
            <person name="Rossello M."/>
        </authorList>
    </citation>
    <scope>NUCLEOTIDE SEQUENCE [LARGE SCALE GENOMIC DNA]</scope>
    <source>
        <strain evidence="2">cv. Chinese Spring</strain>
    </source>
</reference>
<proteinExistence type="predicted"/>
<name>A0A3B6EDK4_WHEAT</name>
<dbReference type="Gramene" id="TraesCS3A02G162100.1">
    <property type="protein sequence ID" value="TraesCS3A02G162100.1"/>
    <property type="gene ID" value="TraesCS3A02G162100"/>
</dbReference>
<protein>
    <submittedName>
        <fullName evidence="2">Uncharacterized protein</fullName>
    </submittedName>
</protein>
<feature type="compositionally biased region" description="Basic and acidic residues" evidence="1">
    <location>
        <begin position="13"/>
        <end position="26"/>
    </location>
</feature>
<dbReference type="Gramene" id="TraesPARA_EIv1.0_0806780.1">
    <property type="protein sequence ID" value="TraesPARA_EIv1.0_0806780.1.CDS"/>
    <property type="gene ID" value="TraesPARA_EIv1.0_0806780"/>
</dbReference>
<evidence type="ECO:0000313" key="3">
    <source>
        <dbReference type="Proteomes" id="UP000019116"/>
    </source>
</evidence>
<dbReference type="Gramene" id="TraesLAC3A03G01311330.1">
    <property type="protein sequence ID" value="TraesLAC3A03G01311330.1"/>
    <property type="gene ID" value="TraesLAC3A03G01311330"/>
</dbReference>
<dbReference type="Gramene" id="TraesMAC3A03G01365750.1">
    <property type="protein sequence ID" value="TraesMAC3A03G01365750.1"/>
    <property type="gene ID" value="TraesMAC3A03G01365750"/>
</dbReference>
<dbReference type="Proteomes" id="UP000019116">
    <property type="component" value="Chromosome 3A"/>
</dbReference>
<feature type="compositionally biased region" description="Basic and acidic residues" evidence="1">
    <location>
        <begin position="47"/>
        <end position="59"/>
    </location>
</feature>
<feature type="region of interest" description="Disordered" evidence="1">
    <location>
        <begin position="47"/>
        <end position="72"/>
    </location>
</feature>
<dbReference type="EnsemblPlants" id="TraesCS3A02G162100.1">
    <property type="protein sequence ID" value="TraesCS3A02G162100.1"/>
    <property type="gene ID" value="TraesCS3A02G162100"/>
</dbReference>
<sequence length="72" mass="8452">MEDNGGAGKRKEKLTDAQKKEKKEQDLQNNITFSVEAHLEFYRDKHKEMDEETSTKNMRELLAASLKPRKEK</sequence>
<evidence type="ECO:0000256" key="1">
    <source>
        <dbReference type="SAM" id="MobiDB-lite"/>
    </source>
</evidence>
<dbReference type="Gramene" id="TraesJAG3A03G01376730.1">
    <property type="protein sequence ID" value="TraesJAG3A03G01376730.1"/>
    <property type="gene ID" value="TraesJAG3A03G01376730"/>
</dbReference>
<dbReference type="Gramene" id="TraesRN3A0100385200.1">
    <property type="protein sequence ID" value="TraesRN3A0100385200.1"/>
    <property type="gene ID" value="TraesRN3A0100385200"/>
</dbReference>
<dbReference type="Gramene" id="TraesNOR3A03G01387970.1">
    <property type="protein sequence ID" value="TraesNOR3A03G01387970.1"/>
    <property type="gene ID" value="TraesNOR3A03G01387970"/>
</dbReference>
<accession>A0A3B6EDK4</accession>
<dbReference type="Gramene" id="TraesARI3A03G01387620.1">
    <property type="protein sequence ID" value="TraesARI3A03G01387620.1"/>
    <property type="gene ID" value="TraesARI3A03G01387620"/>
</dbReference>
<dbReference type="Gramene" id="TraesSYM3A03G01389170.1">
    <property type="protein sequence ID" value="TraesSYM3A03G01389170.1"/>
    <property type="gene ID" value="TraesSYM3A03G01389170"/>
</dbReference>
<dbReference type="Gramene" id="TraesCLE_scaffold_065251_01G000200.1">
    <property type="protein sequence ID" value="TraesCLE_scaffold_065251_01G000200.1"/>
    <property type="gene ID" value="TraesCLE_scaffold_065251_01G000200"/>
</dbReference>
<dbReference type="Gramene" id="TraesSTA3A03G01358920.1">
    <property type="protein sequence ID" value="TraesSTA3A03G01358920.1"/>
    <property type="gene ID" value="TraesSTA3A03G01358920"/>
</dbReference>
<evidence type="ECO:0000313" key="2">
    <source>
        <dbReference type="EnsemblPlants" id="TraesCS3A02G162100.1"/>
    </source>
</evidence>
<keyword evidence="3" id="KW-1185">Reference proteome</keyword>
<feature type="region of interest" description="Disordered" evidence="1">
    <location>
        <begin position="1"/>
        <end position="31"/>
    </location>
</feature>
<dbReference type="Gramene" id="TraesCS3A03G0379400.1">
    <property type="protein sequence ID" value="TraesCS3A03G0379400.1.CDS"/>
    <property type="gene ID" value="TraesCS3A03G0379400"/>
</dbReference>
<dbReference type="AlphaFoldDB" id="A0A3B6EDK4"/>